<sequence>MQASRVSSRAFKAVAAGSKQSRSLHMTGPATYSNVITSRSDRPAMNHPQSLAGLRYECQKLKLSTTGSKEELTARISAHELTHGARTFSTAVDNSKRPLVGAPITGHSFRHFNTSRELKAPNDSSTIDFAFIPDFDPDLGSGPVNIRVPILPTTTAPNPNYTFASAIAAAEAEEEEVMLPMIHTVSAHVHAPAAMSEVHDNNTIDFQGMAFQVASKIKQPVEEGASMARQLWGGFVDDVLGPKGPNARPA</sequence>
<reference evidence="1" key="1">
    <citation type="journal article" date="2020" name="Stud. Mycol.">
        <title>101 Dothideomycetes genomes: a test case for predicting lifestyles and emergence of pathogens.</title>
        <authorList>
            <person name="Haridas S."/>
            <person name="Albert R."/>
            <person name="Binder M."/>
            <person name="Bloem J."/>
            <person name="Labutti K."/>
            <person name="Salamov A."/>
            <person name="Andreopoulos B."/>
            <person name="Baker S."/>
            <person name="Barry K."/>
            <person name="Bills G."/>
            <person name="Bluhm B."/>
            <person name="Cannon C."/>
            <person name="Castanera R."/>
            <person name="Culley D."/>
            <person name="Daum C."/>
            <person name="Ezra D."/>
            <person name="Gonzalez J."/>
            <person name="Henrissat B."/>
            <person name="Kuo A."/>
            <person name="Liang C."/>
            <person name="Lipzen A."/>
            <person name="Lutzoni F."/>
            <person name="Magnuson J."/>
            <person name="Mondo S."/>
            <person name="Nolan M."/>
            <person name="Ohm R."/>
            <person name="Pangilinan J."/>
            <person name="Park H.-J."/>
            <person name="Ramirez L."/>
            <person name="Alfaro M."/>
            <person name="Sun H."/>
            <person name="Tritt A."/>
            <person name="Yoshinaga Y."/>
            <person name="Zwiers L.-H."/>
            <person name="Turgeon B."/>
            <person name="Goodwin S."/>
            <person name="Spatafora J."/>
            <person name="Crous P."/>
            <person name="Grigoriev I."/>
        </authorList>
    </citation>
    <scope>NUCLEOTIDE SEQUENCE</scope>
    <source>
        <strain evidence="1">CBS 107.79</strain>
    </source>
</reference>
<evidence type="ECO:0000313" key="2">
    <source>
        <dbReference type="Proteomes" id="UP000800036"/>
    </source>
</evidence>
<dbReference type="AlphaFoldDB" id="A0A6A5V1F1"/>
<protein>
    <recommendedName>
        <fullName evidence="3">SAP domain-containing protein</fullName>
    </recommendedName>
</protein>
<keyword evidence="2" id="KW-1185">Reference proteome</keyword>
<gene>
    <name evidence="1" type="ORF">BU23DRAFT_208314</name>
</gene>
<proteinExistence type="predicted"/>
<dbReference type="OrthoDB" id="3993201at2759"/>
<name>A0A6A5V1F1_9PLEO</name>
<dbReference type="Proteomes" id="UP000800036">
    <property type="component" value="Unassembled WGS sequence"/>
</dbReference>
<organism evidence="1 2">
    <name type="scientific">Bimuria novae-zelandiae CBS 107.79</name>
    <dbReference type="NCBI Taxonomy" id="1447943"/>
    <lineage>
        <taxon>Eukaryota</taxon>
        <taxon>Fungi</taxon>
        <taxon>Dikarya</taxon>
        <taxon>Ascomycota</taxon>
        <taxon>Pezizomycotina</taxon>
        <taxon>Dothideomycetes</taxon>
        <taxon>Pleosporomycetidae</taxon>
        <taxon>Pleosporales</taxon>
        <taxon>Massarineae</taxon>
        <taxon>Didymosphaeriaceae</taxon>
        <taxon>Bimuria</taxon>
    </lineage>
</organism>
<evidence type="ECO:0008006" key="3">
    <source>
        <dbReference type="Google" id="ProtNLM"/>
    </source>
</evidence>
<accession>A0A6A5V1F1</accession>
<evidence type="ECO:0000313" key="1">
    <source>
        <dbReference type="EMBL" id="KAF1970500.1"/>
    </source>
</evidence>
<dbReference type="EMBL" id="ML976700">
    <property type="protein sequence ID" value="KAF1970500.1"/>
    <property type="molecule type" value="Genomic_DNA"/>
</dbReference>